<sequence length="163" mass="17897">MSAFSGQIIRIDLSNPQHADALLNLLDQYACDPMGGNASLPSDVQQNLIPRLQQVETYRGLLARADGQFVGLANCFLGFSTFQARPLINIHDLAVVPEARGQGVGRALLEAVDQLAQDEHCTQVTLEVRADNRARQLYLRHGFVPGDPATDAMSFWKKPIEAK</sequence>
<protein>
    <recommendedName>
        <fullName evidence="3">N-acetyltransferase domain-containing protein</fullName>
    </recommendedName>
</protein>
<keyword evidence="2" id="KW-0012">Acyltransferase</keyword>
<comment type="caution">
    <text evidence="4">The sequence shown here is derived from an EMBL/GenBank/DDBJ whole genome shotgun (WGS) entry which is preliminary data.</text>
</comment>
<dbReference type="AlphaFoldDB" id="A0A7V8V536"/>
<evidence type="ECO:0000256" key="1">
    <source>
        <dbReference type="ARBA" id="ARBA00022679"/>
    </source>
</evidence>
<dbReference type="PANTHER" id="PTHR43877">
    <property type="entry name" value="AMINOALKYLPHOSPHONATE N-ACETYLTRANSFERASE-RELATED-RELATED"/>
    <property type="match status" value="1"/>
</dbReference>
<dbReference type="GO" id="GO:0016747">
    <property type="term" value="F:acyltransferase activity, transferring groups other than amino-acyl groups"/>
    <property type="evidence" value="ECO:0007669"/>
    <property type="project" value="InterPro"/>
</dbReference>
<evidence type="ECO:0000256" key="2">
    <source>
        <dbReference type="ARBA" id="ARBA00023315"/>
    </source>
</evidence>
<dbReference type="Gene3D" id="3.40.630.30">
    <property type="match status" value="1"/>
</dbReference>
<dbReference type="SUPFAM" id="SSF55729">
    <property type="entry name" value="Acyl-CoA N-acyltransferases (Nat)"/>
    <property type="match status" value="1"/>
</dbReference>
<dbReference type="RefSeq" id="WP_207396566.1">
    <property type="nucleotide sequence ID" value="NZ_JABRWO010000005.1"/>
</dbReference>
<dbReference type="InterPro" id="IPR050832">
    <property type="entry name" value="Bact_Acetyltransf"/>
</dbReference>
<reference evidence="4 5" key="1">
    <citation type="submission" date="2020-05" db="EMBL/GenBank/DDBJ databases">
        <title>Bremerella alba sp. nov., a novel planctomycete isolated from the surface of the macroalga Fucus spiralis.</title>
        <authorList>
            <person name="Godinho O."/>
            <person name="Botelho R."/>
            <person name="Albuquerque L."/>
            <person name="Wiegand S."/>
            <person name="Da Costa M.S."/>
            <person name="Lobo-Da-Cunha A."/>
            <person name="Jogler C."/>
            <person name="Lage O.M."/>
        </authorList>
    </citation>
    <scope>NUCLEOTIDE SEQUENCE [LARGE SCALE GENOMIC DNA]</scope>
    <source>
        <strain evidence="4 5">FF15</strain>
    </source>
</reference>
<keyword evidence="1" id="KW-0808">Transferase</keyword>
<evidence type="ECO:0000259" key="3">
    <source>
        <dbReference type="PROSITE" id="PS51186"/>
    </source>
</evidence>
<dbReference type="EMBL" id="JABRWO010000005">
    <property type="protein sequence ID" value="MBA2115124.1"/>
    <property type="molecule type" value="Genomic_DNA"/>
</dbReference>
<gene>
    <name evidence="4" type="ORF">HOV93_22960</name>
</gene>
<proteinExistence type="predicted"/>
<dbReference type="CDD" id="cd04301">
    <property type="entry name" value="NAT_SF"/>
    <property type="match status" value="1"/>
</dbReference>
<evidence type="ECO:0000313" key="4">
    <source>
        <dbReference type="EMBL" id="MBA2115124.1"/>
    </source>
</evidence>
<dbReference type="Pfam" id="PF00583">
    <property type="entry name" value="Acetyltransf_1"/>
    <property type="match status" value="1"/>
</dbReference>
<accession>A0A7V8V536</accession>
<dbReference type="PANTHER" id="PTHR43877:SF2">
    <property type="entry name" value="AMINOALKYLPHOSPHONATE N-ACETYLTRANSFERASE-RELATED"/>
    <property type="match status" value="1"/>
</dbReference>
<keyword evidence="5" id="KW-1185">Reference proteome</keyword>
<dbReference type="Proteomes" id="UP000551616">
    <property type="component" value="Unassembled WGS sequence"/>
</dbReference>
<feature type="domain" description="N-acetyltransferase" evidence="3">
    <location>
        <begin position="9"/>
        <end position="161"/>
    </location>
</feature>
<evidence type="ECO:0000313" key="5">
    <source>
        <dbReference type="Proteomes" id="UP000551616"/>
    </source>
</evidence>
<dbReference type="InterPro" id="IPR000182">
    <property type="entry name" value="GNAT_dom"/>
</dbReference>
<dbReference type="PROSITE" id="PS51186">
    <property type="entry name" value="GNAT"/>
    <property type="match status" value="1"/>
</dbReference>
<organism evidence="4 5">
    <name type="scientific">Bremerella alba</name>
    <dbReference type="NCBI Taxonomy" id="980252"/>
    <lineage>
        <taxon>Bacteria</taxon>
        <taxon>Pseudomonadati</taxon>
        <taxon>Planctomycetota</taxon>
        <taxon>Planctomycetia</taxon>
        <taxon>Pirellulales</taxon>
        <taxon>Pirellulaceae</taxon>
        <taxon>Bremerella</taxon>
    </lineage>
</organism>
<dbReference type="InterPro" id="IPR016181">
    <property type="entry name" value="Acyl_CoA_acyltransferase"/>
</dbReference>
<name>A0A7V8V536_9BACT</name>